<keyword evidence="6" id="KW-0139">CF(1)</keyword>
<comment type="subcellular location">
    <subcellularLocation>
        <location evidence="1">Cell membrane</location>
        <topology evidence="1">Peripheral membrane protein</topology>
    </subcellularLocation>
</comment>
<protein>
    <recommendedName>
        <fullName evidence="11">ATP synthase F1 complex delta/epsilon subunit N-terminal domain-containing protein</fullName>
    </recommendedName>
</protein>
<feature type="domain" description="ATP synthase F1 complex delta/epsilon subunit N-terminal" evidence="9">
    <location>
        <begin position="7"/>
        <end position="86"/>
    </location>
</feature>
<keyword evidence="7" id="KW-0066">ATP synthesis</keyword>
<dbReference type="SUPFAM" id="SSF46604">
    <property type="entry name" value="Epsilon subunit of F1F0-ATP synthase C-terminal domain"/>
    <property type="match status" value="1"/>
</dbReference>
<keyword evidence="3" id="KW-0813">Transport</keyword>
<evidence type="ECO:0000256" key="5">
    <source>
        <dbReference type="ARBA" id="ARBA00023136"/>
    </source>
</evidence>
<dbReference type="InterPro" id="IPR020547">
    <property type="entry name" value="ATP_synth_F1_esu_C"/>
</dbReference>
<evidence type="ECO:0000256" key="1">
    <source>
        <dbReference type="ARBA" id="ARBA00004202"/>
    </source>
</evidence>
<keyword evidence="5" id="KW-0472">Membrane</keyword>
<dbReference type="InterPro" id="IPR036771">
    <property type="entry name" value="ATPsynth_dsu/esu_N"/>
</dbReference>
<dbReference type="NCBIfam" id="TIGR01216">
    <property type="entry name" value="ATP_synt_epsi"/>
    <property type="match status" value="1"/>
</dbReference>
<evidence type="ECO:0000256" key="2">
    <source>
        <dbReference type="ARBA" id="ARBA00005712"/>
    </source>
</evidence>
<dbReference type="InterPro" id="IPR036794">
    <property type="entry name" value="ATP_F1_dsu/esu_C_sf"/>
</dbReference>
<sequence length="141" mass="15892">MVLPSQLTLEVVTPDRSLVSQLVDEVHIPGAEGYFDVLPGHTPLLATMMDVGQLWFRTNQERSFISILSGFVEVQSDRVTVLAKVAERAEEIDVERSRLAKQRAEKRLAERSLDIDVERARLSLLRSLVRIQVAARAQVRS</sequence>
<dbReference type="Gene3D" id="1.20.5.440">
    <property type="entry name" value="ATP synthase delta/epsilon subunit, C-terminal domain"/>
    <property type="match status" value="1"/>
</dbReference>
<dbReference type="InterPro" id="IPR001469">
    <property type="entry name" value="ATP_synth_F1_dsu/esu"/>
</dbReference>
<organism evidence="10">
    <name type="scientific">marine metagenome</name>
    <dbReference type="NCBI Taxonomy" id="408172"/>
    <lineage>
        <taxon>unclassified sequences</taxon>
        <taxon>metagenomes</taxon>
        <taxon>ecological metagenomes</taxon>
    </lineage>
</organism>
<dbReference type="SUPFAM" id="SSF51344">
    <property type="entry name" value="Epsilon subunit of F1F0-ATP synthase N-terminal domain"/>
    <property type="match status" value="1"/>
</dbReference>
<dbReference type="CDD" id="cd12152">
    <property type="entry name" value="F1-ATPase_delta"/>
    <property type="match status" value="1"/>
</dbReference>
<dbReference type="PANTHER" id="PTHR13822:SF10">
    <property type="entry name" value="ATP SYNTHASE EPSILON CHAIN, CHLOROPLASTIC"/>
    <property type="match status" value="1"/>
</dbReference>
<evidence type="ECO:0000259" key="8">
    <source>
        <dbReference type="Pfam" id="PF00401"/>
    </source>
</evidence>
<evidence type="ECO:0000256" key="7">
    <source>
        <dbReference type="ARBA" id="ARBA00023310"/>
    </source>
</evidence>
<evidence type="ECO:0000256" key="4">
    <source>
        <dbReference type="ARBA" id="ARBA00023065"/>
    </source>
</evidence>
<dbReference type="GO" id="GO:0045259">
    <property type="term" value="C:proton-transporting ATP synthase complex"/>
    <property type="evidence" value="ECO:0007669"/>
    <property type="project" value="UniProtKB-KW"/>
</dbReference>
<evidence type="ECO:0000256" key="3">
    <source>
        <dbReference type="ARBA" id="ARBA00022448"/>
    </source>
</evidence>
<dbReference type="NCBIfam" id="NF009980">
    <property type="entry name" value="PRK13446.1"/>
    <property type="match status" value="1"/>
</dbReference>
<dbReference type="PANTHER" id="PTHR13822">
    <property type="entry name" value="ATP SYNTHASE DELTA/EPSILON CHAIN"/>
    <property type="match status" value="1"/>
</dbReference>
<dbReference type="AlphaFoldDB" id="A0A381U0V7"/>
<keyword evidence="4" id="KW-0406">Ion transport</keyword>
<accession>A0A381U0V7</accession>
<dbReference type="HAMAP" id="MF_00530">
    <property type="entry name" value="ATP_synth_epsil_bac"/>
    <property type="match status" value="1"/>
</dbReference>
<evidence type="ECO:0000256" key="6">
    <source>
        <dbReference type="ARBA" id="ARBA00023196"/>
    </source>
</evidence>
<evidence type="ECO:0000259" key="9">
    <source>
        <dbReference type="Pfam" id="PF02823"/>
    </source>
</evidence>
<evidence type="ECO:0000313" key="10">
    <source>
        <dbReference type="EMBL" id="SVA20897.1"/>
    </source>
</evidence>
<dbReference type="EMBL" id="UINC01005368">
    <property type="protein sequence ID" value="SVA20897.1"/>
    <property type="molecule type" value="Genomic_DNA"/>
</dbReference>
<evidence type="ECO:0008006" key="11">
    <source>
        <dbReference type="Google" id="ProtNLM"/>
    </source>
</evidence>
<dbReference type="InterPro" id="IPR020546">
    <property type="entry name" value="ATP_synth_F1_dsu/esu_N"/>
</dbReference>
<dbReference type="GO" id="GO:0046933">
    <property type="term" value="F:proton-transporting ATP synthase activity, rotational mechanism"/>
    <property type="evidence" value="ECO:0007669"/>
    <property type="project" value="InterPro"/>
</dbReference>
<gene>
    <name evidence="10" type="ORF">METZ01_LOCUS73751</name>
</gene>
<comment type="similarity">
    <text evidence="2">Belongs to the ATPase epsilon chain family.</text>
</comment>
<feature type="domain" description="ATP synthase epsilon subunit C-terminal" evidence="8">
    <location>
        <begin position="90"/>
        <end position="134"/>
    </location>
</feature>
<dbReference type="GO" id="GO:0005886">
    <property type="term" value="C:plasma membrane"/>
    <property type="evidence" value="ECO:0007669"/>
    <property type="project" value="UniProtKB-SubCell"/>
</dbReference>
<reference evidence="10" key="1">
    <citation type="submission" date="2018-05" db="EMBL/GenBank/DDBJ databases">
        <authorList>
            <person name="Lanie J.A."/>
            <person name="Ng W.-L."/>
            <person name="Kazmierczak K.M."/>
            <person name="Andrzejewski T.M."/>
            <person name="Davidsen T.M."/>
            <person name="Wayne K.J."/>
            <person name="Tettelin H."/>
            <person name="Glass J.I."/>
            <person name="Rusch D."/>
            <person name="Podicherti R."/>
            <person name="Tsui H.-C.T."/>
            <person name="Winkler M.E."/>
        </authorList>
    </citation>
    <scope>NUCLEOTIDE SEQUENCE</scope>
</reference>
<dbReference type="Pfam" id="PF02823">
    <property type="entry name" value="ATP-synt_DE_N"/>
    <property type="match status" value="1"/>
</dbReference>
<proteinExistence type="inferred from homology"/>
<name>A0A381U0V7_9ZZZZ</name>
<dbReference type="Pfam" id="PF00401">
    <property type="entry name" value="ATP-synt_DE"/>
    <property type="match status" value="1"/>
</dbReference>
<dbReference type="Gene3D" id="2.60.15.10">
    <property type="entry name" value="F0F1 ATP synthase delta/epsilon subunit, N-terminal"/>
    <property type="match status" value="1"/>
</dbReference>